<feature type="coiled-coil region" evidence="1">
    <location>
        <begin position="669"/>
        <end position="742"/>
    </location>
</feature>
<name>A0A8T3DKN7_9TELE</name>
<feature type="coiled-coil region" evidence="1">
    <location>
        <begin position="536"/>
        <end position="570"/>
    </location>
</feature>
<feature type="coiled-coil region" evidence="1">
    <location>
        <begin position="27"/>
        <end position="76"/>
    </location>
</feature>
<reference evidence="3" key="1">
    <citation type="submission" date="2021-01" db="EMBL/GenBank/DDBJ databases">
        <authorList>
            <person name="Zahm M."/>
            <person name="Roques C."/>
            <person name="Cabau C."/>
            <person name="Klopp C."/>
            <person name="Donnadieu C."/>
            <person name="Jouanno E."/>
            <person name="Lampietro C."/>
            <person name="Louis A."/>
            <person name="Herpin A."/>
            <person name="Echchiki A."/>
            <person name="Berthelot C."/>
            <person name="Parey E."/>
            <person name="Roest-Crollius H."/>
            <person name="Braasch I."/>
            <person name="Postlethwait J."/>
            <person name="Bobe J."/>
            <person name="Montfort J."/>
            <person name="Bouchez O."/>
            <person name="Begum T."/>
            <person name="Mejri S."/>
            <person name="Adams A."/>
            <person name="Chen W.-J."/>
            <person name="Guiguen Y."/>
        </authorList>
    </citation>
    <scope>NUCLEOTIDE SEQUENCE</scope>
    <source>
        <tissue evidence="3">Blood</tissue>
    </source>
</reference>
<dbReference type="GO" id="GO:0045931">
    <property type="term" value="P:positive regulation of mitotic cell cycle"/>
    <property type="evidence" value="ECO:0007669"/>
    <property type="project" value="TreeGrafter"/>
</dbReference>
<evidence type="ECO:0008006" key="5">
    <source>
        <dbReference type="Google" id="ProtNLM"/>
    </source>
</evidence>
<dbReference type="EMBL" id="JAERUA010000008">
    <property type="protein sequence ID" value="KAI1896640.1"/>
    <property type="molecule type" value="Genomic_DNA"/>
</dbReference>
<dbReference type="Proteomes" id="UP000829720">
    <property type="component" value="Unassembled WGS sequence"/>
</dbReference>
<evidence type="ECO:0000313" key="4">
    <source>
        <dbReference type="Proteomes" id="UP000829720"/>
    </source>
</evidence>
<keyword evidence="4" id="KW-1185">Reference proteome</keyword>
<gene>
    <name evidence="3" type="ORF">AGOR_G00096850</name>
</gene>
<proteinExistence type="predicted"/>
<dbReference type="GO" id="GO:0005876">
    <property type="term" value="C:spindle microtubule"/>
    <property type="evidence" value="ECO:0007669"/>
    <property type="project" value="TreeGrafter"/>
</dbReference>
<protein>
    <recommendedName>
        <fullName evidence="5">Coiled-coil domain-containing protein 57</fullName>
    </recommendedName>
</protein>
<feature type="coiled-coil region" evidence="1">
    <location>
        <begin position="119"/>
        <end position="193"/>
    </location>
</feature>
<dbReference type="GO" id="GO:0007020">
    <property type="term" value="P:microtubule nucleation"/>
    <property type="evidence" value="ECO:0007669"/>
    <property type="project" value="TreeGrafter"/>
</dbReference>
<dbReference type="GO" id="GO:0034451">
    <property type="term" value="C:centriolar satellite"/>
    <property type="evidence" value="ECO:0007669"/>
    <property type="project" value="TreeGrafter"/>
</dbReference>
<dbReference type="GO" id="GO:0007099">
    <property type="term" value="P:centriole replication"/>
    <property type="evidence" value="ECO:0007669"/>
    <property type="project" value="TreeGrafter"/>
</dbReference>
<dbReference type="InterPro" id="IPR042481">
    <property type="entry name" value="CCDC57"/>
</dbReference>
<feature type="coiled-coil region" evidence="1">
    <location>
        <begin position="772"/>
        <end position="839"/>
    </location>
</feature>
<feature type="region of interest" description="Disordered" evidence="2">
    <location>
        <begin position="507"/>
        <end position="535"/>
    </location>
</feature>
<feature type="compositionally biased region" description="Polar residues" evidence="2">
    <location>
        <begin position="978"/>
        <end position="989"/>
    </location>
</feature>
<evidence type="ECO:0000256" key="1">
    <source>
        <dbReference type="SAM" id="Coils"/>
    </source>
</evidence>
<feature type="region of interest" description="Disordered" evidence="2">
    <location>
        <begin position="914"/>
        <end position="953"/>
    </location>
</feature>
<evidence type="ECO:0000256" key="2">
    <source>
        <dbReference type="SAM" id="MobiDB-lite"/>
    </source>
</evidence>
<feature type="region of interest" description="Disordered" evidence="2">
    <location>
        <begin position="965"/>
        <end position="989"/>
    </location>
</feature>
<feature type="coiled-coil region" evidence="1">
    <location>
        <begin position="359"/>
        <end position="442"/>
    </location>
</feature>
<sequence>MYLFTLASGSSGPLKPLSLSRHLMEVVGDLEAQLASKEKEWKELQARGIQQLEGALQDTQAQLSAQKERFQHLKEDFQFNLRVLEERDRELERYDAMAVRLHTTESARQAETSELRIQISKLQEALAVESQKKEELQRQYQHRLTEHRLELERVQSMKACDIQRQREDYETLKRELERRIQEVEGELALQKQELMVEFDYEMQGREHEFNLRADEMSNTILCHELKVKLLSKELEVHTQAHCQATEALRENEELCRDVRKEIQRKDWEIKDTTAMKNARIKELEDKLSTMEANHEKEEEIFNRKHKELDRCVREREAAITSLREAHSEQLCQAESRGRELQATLDTALMEKRRTEWTHTEALREKEEQLEKFRRELETTRVGWEMYITQVSKDTVSKDLELHTLEEREAKLRGELQRCQGDVERYKQQLASAVQREQALEQARVQAELDWKRRYEDAQAGHYLKSEELIQGLTQARDQVMAELHERERELQDMAALLHSVTLERDQAVQGAGGLPARDTQQGSHAERTGSFPSEEIQQLQKQNSTLRAAIASMRKDMESLNEQLSRAHTAPPGPPTACSVPQPSLSAGAAVGVLEYSRALEEEVKELKARCRHLENQLEEALKVPAPAPAPVPAFPVTPDNAYLQNHIRSLNETIGGLRAEKVSSVAALKKQEVRLAHLESTVSQLTQQIHSKQVECDELQFELANQKKRAGAEEARLKQRLAAVEMELDEVKREAEEYQRGSLLQNLEAVALGNQVSALKLDIASGRETIVVEQSAVLRQLQEENVCLRQQLLSQESGDRRASAPLLRSKLKQAARLIAQLTQDKQQLIDMGNRLRARLTKAGLDDMQVSESGQRPWSAPDPSVIECPSSEDQTQQQSRLSALEQMQYKLTTKELQYAQLDQRRNIPIIVQSRSSGKESRKLESPVNPWDQRGKTGYACGMHTRGKKENTPPEISQLEAAEQLEPGQRSSGMGHPLSPSQDLMSSVGTDSSLRDIWQMVERGSNLSIFTDSNSSGRGGENLSARGTNHVSRQGQGSQVTVQGKSVTVQERRKPINPRAESAKKPRGPGKTSKIRNYNVKD</sequence>
<feature type="compositionally biased region" description="Polar residues" evidence="2">
    <location>
        <begin position="1024"/>
        <end position="1048"/>
    </location>
</feature>
<keyword evidence="1" id="KW-0175">Coiled coil</keyword>
<dbReference type="PANTHER" id="PTHR46725:SF1">
    <property type="entry name" value="COILED-COIL DOMAIN-CONTAINING PROTEIN 57"/>
    <property type="match status" value="1"/>
</dbReference>
<dbReference type="AlphaFoldDB" id="A0A8T3DKN7"/>
<dbReference type="PANTHER" id="PTHR46725">
    <property type="entry name" value="COILED-COIL DOMAIN-CONTAINING PROTEIN 57"/>
    <property type="match status" value="1"/>
</dbReference>
<feature type="coiled-coil region" evidence="1">
    <location>
        <begin position="597"/>
        <end position="624"/>
    </location>
</feature>
<accession>A0A8T3DKN7</accession>
<evidence type="ECO:0000313" key="3">
    <source>
        <dbReference type="EMBL" id="KAI1896640.1"/>
    </source>
</evidence>
<dbReference type="GO" id="GO:0060271">
    <property type="term" value="P:cilium assembly"/>
    <property type="evidence" value="ECO:0007669"/>
    <property type="project" value="TreeGrafter"/>
</dbReference>
<feature type="coiled-coil region" evidence="1">
    <location>
        <begin position="273"/>
        <end position="300"/>
    </location>
</feature>
<organism evidence="3 4">
    <name type="scientific">Albula goreensis</name>
    <dbReference type="NCBI Taxonomy" id="1534307"/>
    <lineage>
        <taxon>Eukaryota</taxon>
        <taxon>Metazoa</taxon>
        <taxon>Chordata</taxon>
        <taxon>Craniata</taxon>
        <taxon>Vertebrata</taxon>
        <taxon>Euteleostomi</taxon>
        <taxon>Actinopterygii</taxon>
        <taxon>Neopterygii</taxon>
        <taxon>Teleostei</taxon>
        <taxon>Albuliformes</taxon>
        <taxon>Albulidae</taxon>
        <taxon>Albula</taxon>
    </lineage>
</organism>
<dbReference type="OrthoDB" id="568502at2759"/>
<feature type="region of interest" description="Disordered" evidence="2">
    <location>
        <begin position="1007"/>
        <end position="1081"/>
    </location>
</feature>
<comment type="caution">
    <text evidence="3">The sequence shown here is derived from an EMBL/GenBank/DDBJ whole genome shotgun (WGS) entry which is preliminary data.</text>
</comment>
<dbReference type="GO" id="GO:0005814">
    <property type="term" value="C:centriole"/>
    <property type="evidence" value="ECO:0007669"/>
    <property type="project" value="TreeGrafter"/>
</dbReference>